<evidence type="ECO:0000259" key="3">
    <source>
        <dbReference type="PROSITE" id="PS50222"/>
    </source>
</evidence>
<dbReference type="InterPro" id="IPR002048">
    <property type="entry name" value="EF_hand_dom"/>
</dbReference>
<keyword evidence="1" id="KW-0106">Calcium</keyword>
<organism evidence="4 5">
    <name type="scientific">Ancylostoma ceylanicum</name>
    <dbReference type="NCBI Taxonomy" id="53326"/>
    <lineage>
        <taxon>Eukaryota</taxon>
        <taxon>Metazoa</taxon>
        <taxon>Ecdysozoa</taxon>
        <taxon>Nematoda</taxon>
        <taxon>Chromadorea</taxon>
        <taxon>Rhabditida</taxon>
        <taxon>Rhabditina</taxon>
        <taxon>Rhabditomorpha</taxon>
        <taxon>Strongyloidea</taxon>
        <taxon>Ancylostomatidae</taxon>
        <taxon>Ancylostomatinae</taxon>
        <taxon>Ancylostoma</taxon>
    </lineage>
</organism>
<dbReference type="EMBL" id="JARK01001454">
    <property type="protein sequence ID" value="EYC00005.1"/>
    <property type="molecule type" value="Genomic_DNA"/>
</dbReference>
<evidence type="ECO:0000313" key="4">
    <source>
        <dbReference type="EMBL" id="EYC00005.1"/>
    </source>
</evidence>
<dbReference type="OrthoDB" id="26525at2759"/>
<dbReference type="PROSITE" id="PS00018">
    <property type="entry name" value="EF_HAND_1"/>
    <property type="match status" value="3"/>
</dbReference>
<dbReference type="InterPro" id="IPR011992">
    <property type="entry name" value="EF-hand-dom_pair"/>
</dbReference>
<dbReference type="Pfam" id="PF13202">
    <property type="entry name" value="EF-hand_5"/>
    <property type="match status" value="2"/>
</dbReference>
<dbReference type="PANTHER" id="PTHR10827">
    <property type="entry name" value="RETICULOCALBIN"/>
    <property type="match status" value="1"/>
</dbReference>
<dbReference type="Proteomes" id="UP000024635">
    <property type="component" value="Unassembled WGS sequence"/>
</dbReference>
<proteinExistence type="predicted"/>
<dbReference type="PANTHER" id="PTHR10827:SF84">
    <property type="entry name" value="EF-HAND DOMAIN-CONTAINING PROTEIN"/>
    <property type="match status" value="1"/>
</dbReference>
<dbReference type="Gene3D" id="1.10.238.10">
    <property type="entry name" value="EF-hand"/>
    <property type="match status" value="2"/>
</dbReference>
<dbReference type="GO" id="GO:0005509">
    <property type="term" value="F:calcium ion binding"/>
    <property type="evidence" value="ECO:0007669"/>
    <property type="project" value="InterPro"/>
</dbReference>
<sequence>MLARFQWLQETMRAFLLAVVFSLVSAEPQATMENVTPFDSVDTDNNGAIDYNEFEKWYKTKLGESSDSKIKGKDCNALLVVSEINVHLLGTFAQYDVSRDQTLDVSEFVPLAYEISRKPVDTAEEIFRRMDLNHDRIIDMNEAAIARKEYDAGIIDGVFAVADVNNDGQLTYQEFTAQAKYNRPKSRKETEKEMAYQILNYIDVNRDGKLSKEEIFNFSSVYNKLSKDEISQVVATLDANKDGFLTVGELERIPGKMAQLANIQPPPTV</sequence>
<feature type="domain" description="EF-hand" evidence="3">
    <location>
        <begin position="225"/>
        <end position="260"/>
    </location>
</feature>
<dbReference type="SMART" id="SM00054">
    <property type="entry name" value="EFh"/>
    <property type="match status" value="6"/>
</dbReference>
<accession>A0A016TBJ3</accession>
<comment type="caution">
    <text evidence="4">The sequence shown here is derived from an EMBL/GenBank/DDBJ whole genome shotgun (WGS) entry which is preliminary data.</text>
</comment>
<feature type="domain" description="EF-hand" evidence="3">
    <location>
        <begin position="38"/>
        <end position="64"/>
    </location>
</feature>
<name>A0A016TBJ3_9BILA</name>
<dbReference type="PROSITE" id="PS50222">
    <property type="entry name" value="EF_HAND_2"/>
    <property type="match status" value="3"/>
</dbReference>
<dbReference type="STRING" id="53326.A0A016TBJ3"/>
<protein>
    <recommendedName>
        <fullName evidence="3">EF-hand domain-containing protein</fullName>
    </recommendedName>
</protein>
<feature type="signal peptide" evidence="2">
    <location>
        <begin position="1"/>
        <end position="26"/>
    </location>
</feature>
<dbReference type="SUPFAM" id="SSF47473">
    <property type="entry name" value="EF-hand"/>
    <property type="match status" value="2"/>
</dbReference>
<dbReference type="InterPro" id="IPR018247">
    <property type="entry name" value="EF_Hand_1_Ca_BS"/>
</dbReference>
<dbReference type="Pfam" id="PF13499">
    <property type="entry name" value="EF-hand_7"/>
    <property type="match status" value="1"/>
</dbReference>
<evidence type="ECO:0000256" key="1">
    <source>
        <dbReference type="ARBA" id="ARBA00022837"/>
    </source>
</evidence>
<reference evidence="5" key="1">
    <citation type="journal article" date="2015" name="Nat. Genet.">
        <title>The genome and transcriptome of the zoonotic hookworm Ancylostoma ceylanicum identify infection-specific gene families.</title>
        <authorList>
            <person name="Schwarz E.M."/>
            <person name="Hu Y."/>
            <person name="Antoshechkin I."/>
            <person name="Miller M.M."/>
            <person name="Sternberg P.W."/>
            <person name="Aroian R.V."/>
        </authorList>
    </citation>
    <scope>NUCLEOTIDE SEQUENCE</scope>
    <source>
        <strain evidence="5">HY135</strain>
    </source>
</reference>
<keyword evidence="5" id="KW-1185">Reference proteome</keyword>
<evidence type="ECO:0000313" key="5">
    <source>
        <dbReference type="Proteomes" id="UP000024635"/>
    </source>
</evidence>
<gene>
    <name evidence="4" type="primary">Acey_s0118.g718</name>
    <name evidence="4" type="synonym">Acey-H10E21.4</name>
    <name evidence="4" type="ORF">Y032_0118g718</name>
</gene>
<feature type="domain" description="EF-hand" evidence="3">
    <location>
        <begin position="150"/>
        <end position="185"/>
    </location>
</feature>
<feature type="chain" id="PRO_5001487410" description="EF-hand domain-containing protein" evidence="2">
    <location>
        <begin position="27"/>
        <end position="269"/>
    </location>
</feature>
<keyword evidence="2" id="KW-0732">Signal</keyword>
<evidence type="ECO:0000256" key="2">
    <source>
        <dbReference type="SAM" id="SignalP"/>
    </source>
</evidence>
<dbReference type="AlphaFoldDB" id="A0A016TBJ3"/>
<dbReference type="GO" id="GO:0005783">
    <property type="term" value="C:endoplasmic reticulum"/>
    <property type="evidence" value="ECO:0007669"/>
    <property type="project" value="TreeGrafter"/>
</dbReference>